<dbReference type="GO" id="GO:0015936">
    <property type="term" value="P:coenzyme A metabolic process"/>
    <property type="evidence" value="ECO:0007669"/>
    <property type="project" value="InterPro"/>
</dbReference>
<dbReference type="KEGG" id="lyd:D7I47_06145"/>
<accession>A0A387B7V5</accession>
<gene>
    <name evidence="4" type="ORF">D7I47_06145</name>
</gene>
<comment type="similarity">
    <text evidence="1 3">Belongs to the HMG-CoA reductase family.</text>
</comment>
<dbReference type="SUPFAM" id="SSF55035">
    <property type="entry name" value="NAD-binding domain of HMG-CoA reductase"/>
    <property type="match status" value="1"/>
</dbReference>
<dbReference type="PROSITE" id="PS00318">
    <property type="entry name" value="HMG_COA_REDUCTASE_2"/>
    <property type="match status" value="1"/>
</dbReference>
<dbReference type="InterPro" id="IPR023074">
    <property type="entry name" value="HMG_CoA_Rdtase_cat_sf"/>
</dbReference>
<dbReference type="PROSITE" id="PS00066">
    <property type="entry name" value="HMG_COA_REDUCTASE_1"/>
    <property type="match status" value="1"/>
</dbReference>
<keyword evidence="5" id="KW-1185">Reference proteome</keyword>
<evidence type="ECO:0000256" key="2">
    <source>
        <dbReference type="ARBA" id="ARBA00023002"/>
    </source>
</evidence>
<dbReference type="InterPro" id="IPR023076">
    <property type="entry name" value="HMG_CoA_Rdtase_CS"/>
</dbReference>
<organism evidence="4 5">
    <name type="scientific">Protaetiibacter intestinalis</name>
    <dbReference type="NCBI Taxonomy" id="2419774"/>
    <lineage>
        <taxon>Bacteria</taxon>
        <taxon>Bacillati</taxon>
        <taxon>Actinomycetota</taxon>
        <taxon>Actinomycetes</taxon>
        <taxon>Micrococcales</taxon>
        <taxon>Microbacteriaceae</taxon>
        <taxon>Protaetiibacter</taxon>
    </lineage>
</organism>
<keyword evidence="3" id="KW-0520">NAD</keyword>
<name>A0A387B7V5_9MICO</name>
<dbReference type="InterPro" id="IPR009023">
    <property type="entry name" value="HMG_CoA_Rdtase_NAD(P)-bd_sf"/>
</dbReference>
<dbReference type="NCBIfam" id="TIGR00532">
    <property type="entry name" value="HMG_CoA_R_NAD"/>
    <property type="match status" value="1"/>
</dbReference>
<evidence type="ECO:0000313" key="4">
    <source>
        <dbReference type="EMBL" id="AYF97881.1"/>
    </source>
</evidence>
<dbReference type="UniPathway" id="UPA00257">
    <property type="reaction ID" value="UER00367"/>
</dbReference>
<dbReference type="SUPFAM" id="SSF56542">
    <property type="entry name" value="Substrate-binding domain of HMG-CoA reductase"/>
    <property type="match status" value="1"/>
</dbReference>
<dbReference type="CDD" id="cd00644">
    <property type="entry name" value="HMG-CoA_reductase_classII"/>
    <property type="match status" value="1"/>
</dbReference>
<dbReference type="OrthoDB" id="9764892at2"/>
<dbReference type="GO" id="GO:0140643">
    <property type="term" value="F:hydroxymethylglutaryl-CoA reductase (NADH) activity"/>
    <property type="evidence" value="ECO:0007669"/>
    <property type="project" value="UniProtKB-EC"/>
</dbReference>
<comment type="catalytic activity">
    <reaction evidence="3">
        <text>(R)-mevalonate + 2 NAD(+) + CoA = (3S)-3-hydroxy-3-methylglutaryl-CoA + 2 NADH + 2 H(+)</text>
        <dbReference type="Rhea" id="RHEA:14833"/>
        <dbReference type="ChEBI" id="CHEBI:15378"/>
        <dbReference type="ChEBI" id="CHEBI:36464"/>
        <dbReference type="ChEBI" id="CHEBI:43074"/>
        <dbReference type="ChEBI" id="CHEBI:57287"/>
        <dbReference type="ChEBI" id="CHEBI:57540"/>
        <dbReference type="ChEBI" id="CHEBI:57945"/>
        <dbReference type="EC" id="1.1.1.88"/>
    </reaction>
</comment>
<evidence type="ECO:0000256" key="1">
    <source>
        <dbReference type="ARBA" id="ARBA00007661"/>
    </source>
</evidence>
<dbReference type="EC" id="1.1.1.88" evidence="3"/>
<dbReference type="PRINTS" id="PR00071">
    <property type="entry name" value="HMGCOARDTASE"/>
</dbReference>
<evidence type="ECO:0000256" key="3">
    <source>
        <dbReference type="RuleBase" id="RU361219"/>
    </source>
</evidence>
<dbReference type="EMBL" id="CP032630">
    <property type="protein sequence ID" value="AYF97881.1"/>
    <property type="molecule type" value="Genomic_DNA"/>
</dbReference>
<dbReference type="AlphaFoldDB" id="A0A387B7V5"/>
<keyword evidence="2 3" id="KW-0560">Oxidoreductase</keyword>
<protein>
    <recommendedName>
        <fullName evidence="3">3-hydroxy-3-methylglutaryl coenzyme A reductase</fullName>
        <shortName evidence="3">HMG-CoA reductase</shortName>
        <ecNumber evidence="3">1.1.1.88</ecNumber>
    </recommendedName>
</protein>
<dbReference type="Gene3D" id="3.90.770.10">
    <property type="entry name" value="3-hydroxy-3-methylglutaryl-coenzyme A Reductase, Chain A, domain 2"/>
    <property type="match status" value="2"/>
</dbReference>
<dbReference type="InterPro" id="IPR004553">
    <property type="entry name" value="HMG_CoA_Rdtase_bac-typ"/>
</dbReference>
<dbReference type="InterPro" id="IPR002202">
    <property type="entry name" value="HMG_CoA_Rdtase"/>
</dbReference>
<dbReference type="InterPro" id="IPR009029">
    <property type="entry name" value="HMG_CoA_Rdtase_sub-bd_dom_sf"/>
</dbReference>
<dbReference type="PROSITE" id="PS01192">
    <property type="entry name" value="HMG_COA_REDUCTASE_3"/>
    <property type="match status" value="1"/>
</dbReference>
<dbReference type="PANTHER" id="PTHR10572">
    <property type="entry name" value="3-HYDROXY-3-METHYLGLUTARYL-COENZYME A REDUCTASE"/>
    <property type="match status" value="1"/>
</dbReference>
<dbReference type="GO" id="GO:0004420">
    <property type="term" value="F:hydroxymethylglutaryl-CoA reductase (NADPH) activity"/>
    <property type="evidence" value="ECO:0007669"/>
    <property type="project" value="InterPro"/>
</dbReference>
<dbReference type="PANTHER" id="PTHR10572:SF24">
    <property type="entry name" value="3-HYDROXY-3-METHYLGLUTARYL-COENZYME A REDUCTASE"/>
    <property type="match status" value="1"/>
</dbReference>
<sequence length="442" mass="45695">MRSVAGTRLDRRPIRGGAPVSINSRLSGLRDLDATARRAAVTEAAGLDAGALDALDPARGLTLEAADHLIENVVGIIGIPVGVATNFTIDGVDRLVPMATEEPSVVAAASNAARMTRGHGGFRTSTTGPVMIAQIQVVDAADPEAARLRLLEAREELLALADAQDPMLTSLGGGARDLVVRTLPTRTGVHLVAHLHVDVRDAMGANAVNTMAEALAPRVAELADGRSLLRILSNKADQRLIRARAVFDAELLGGAQVVRDIVHASAFAEADPYRAATHNKGIMNGITAVVLATGNDTRAVESGAHSHAARGGGYTALSHFELGEGGHLAGTLELPLAVGLVGGATRAHPVAQAAIRLLGIRTAAELAAVIASVGLAQNLAALRALAAEGIQRGHMTLHARTIAASAGAAGEEITRVAERIVADKLIRLEHAQDVLAELRSVR</sequence>
<reference evidence="5" key="1">
    <citation type="submission" date="2018-09" db="EMBL/GenBank/DDBJ databases">
        <title>Genome sequencing of strain 2DFWR-13.</title>
        <authorList>
            <person name="Heo J."/>
            <person name="Kim S.-J."/>
            <person name="Kwon S.-W."/>
        </authorList>
    </citation>
    <scope>NUCLEOTIDE SEQUENCE [LARGE SCALE GENOMIC DNA]</scope>
    <source>
        <strain evidence="5">2DFWR-13</strain>
    </source>
</reference>
<comment type="pathway">
    <text evidence="3">Metabolic intermediate metabolism; (R)-mevalonate degradation; (S)-3-hydroxy-3-methylglutaryl-CoA from (R)-mevalonate: step 1/1.</text>
</comment>
<dbReference type="Proteomes" id="UP000278886">
    <property type="component" value="Chromosome"/>
</dbReference>
<evidence type="ECO:0000313" key="5">
    <source>
        <dbReference type="Proteomes" id="UP000278886"/>
    </source>
</evidence>
<proteinExistence type="inferred from homology"/>
<dbReference type="Gene3D" id="1.10.8.660">
    <property type="match status" value="1"/>
</dbReference>
<dbReference type="PROSITE" id="PS50065">
    <property type="entry name" value="HMG_COA_REDUCTASE_4"/>
    <property type="match status" value="1"/>
</dbReference>
<dbReference type="Pfam" id="PF00368">
    <property type="entry name" value="HMG-CoA_red"/>
    <property type="match status" value="1"/>
</dbReference>